<dbReference type="VEuPathDB" id="FungiDB:H257_01693"/>
<comment type="caution">
    <text evidence="3">The sequence shown here is derived from an EMBL/GenBank/DDBJ whole genome shotgun (WGS) entry which is preliminary data.</text>
</comment>
<name>A0A3R6ZZQ3_APHAT</name>
<evidence type="ECO:0000256" key="1">
    <source>
        <dbReference type="SAM" id="SignalP"/>
    </source>
</evidence>
<dbReference type="EMBL" id="QUTG01004048">
    <property type="protein sequence ID" value="RHY89304.1"/>
    <property type="molecule type" value="Genomic_DNA"/>
</dbReference>
<dbReference type="Proteomes" id="UP000285712">
    <property type="component" value="Unassembled WGS sequence"/>
</dbReference>
<evidence type="ECO:0000313" key="2">
    <source>
        <dbReference type="EMBL" id="RHY89304.1"/>
    </source>
</evidence>
<proteinExistence type="predicted"/>
<dbReference type="Proteomes" id="UP000285430">
    <property type="component" value="Unassembled WGS sequence"/>
</dbReference>
<dbReference type="AlphaFoldDB" id="A0A3R6ZZQ3"/>
<reference evidence="4 5" key="1">
    <citation type="submission" date="2018-08" db="EMBL/GenBank/DDBJ databases">
        <title>Aphanomyces genome sequencing and annotation.</title>
        <authorList>
            <person name="Minardi D."/>
            <person name="Oidtmann B."/>
            <person name="Van Der Giezen M."/>
            <person name="Studholme D.J."/>
        </authorList>
    </citation>
    <scope>NUCLEOTIDE SEQUENCE [LARGE SCALE GENOMIC DNA]</scope>
    <source>
        <strain evidence="3 4">Da</strain>
        <strain evidence="2 5">Sv</strain>
    </source>
</reference>
<feature type="chain" id="PRO_5036092098" evidence="1">
    <location>
        <begin position="21"/>
        <end position="153"/>
    </location>
</feature>
<protein>
    <submittedName>
        <fullName evidence="3">Uncharacterized protein</fullName>
    </submittedName>
</protein>
<evidence type="ECO:0000313" key="4">
    <source>
        <dbReference type="Proteomes" id="UP000285430"/>
    </source>
</evidence>
<dbReference type="EMBL" id="QUTH01006746">
    <property type="protein sequence ID" value="RHZ06315.1"/>
    <property type="molecule type" value="Genomic_DNA"/>
</dbReference>
<evidence type="ECO:0000313" key="5">
    <source>
        <dbReference type="Proteomes" id="UP000285712"/>
    </source>
</evidence>
<gene>
    <name evidence="2" type="ORF">DYB35_007854</name>
    <name evidence="3" type="ORF">DYB37_002208</name>
</gene>
<organism evidence="3 4">
    <name type="scientific">Aphanomyces astaci</name>
    <name type="common">Crayfish plague agent</name>
    <dbReference type="NCBI Taxonomy" id="112090"/>
    <lineage>
        <taxon>Eukaryota</taxon>
        <taxon>Sar</taxon>
        <taxon>Stramenopiles</taxon>
        <taxon>Oomycota</taxon>
        <taxon>Saprolegniomycetes</taxon>
        <taxon>Saprolegniales</taxon>
        <taxon>Verrucalvaceae</taxon>
        <taxon>Aphanomyces</taxon>
    </lineage>
</organism>
<evidence type="ECO:0000313" key="3">
    <source>
        <dbReference type="EMBL" id="RHZ06315.1"/>
    </source>
</evidence>
<keyword evidence="1" id="KW-0732">Signal</keyword>
<sequence length="153" mass="16501">MHVTTALVLALATFSHTVTCTERGNPKVSPELQLAFETNPYVDIVVDMEAPTEQVEAIPGEATQSFVHKLQAFTEAQQKPVKDLLALHPTLFHGTPTFFWITDSIAIPQASPDLVSELAVVDGVKTIRVPDTAHIEGGGIDSSHVCVLDVPYA</sequence>
<feature type="signal peptide" evidence="1">
    <location>
        <begin position="1"/>
        <end position="20"/>
    </location>
</feature>
<accession>A0A3R6ZZQ3</accession>